<accession>A0ABP1FSD6</accession>
<name>A0ABP1FSD6_9CHLO</name>
<dbReference type="Gene3D" id="1.25.60.10">
    <property type="entry name" value="MgtE N-terminal domain-like"/>
    <property type="match status" value="1"/>
</dbReference>
<feature type="region of interest" description="Disordered" evidence="1">
    <location>
        <begin position="814"/>
        <end position="986"/>
    </location>
</feature>
<protein>
    <submittedName>
        <fullName evidence="2">G4691 protein</fullName>
    </submittedName>
</protein>
<keyword evidence="3" id="KW-1185">Reference proteome</keyword>
<feature type="compositionally biased region" description="Polar residues" evidence="1">
    <location>
        <begin position="819"/>
        <end position="833"/>
    </location>
</feature>
<gene>
    <name evidence="2" type="primary">g4691</name>
    <name evidence="2" type="ORF">VP750_LOCUS4000</name>
</gene>
<evidence type="ECO:0000256" key="1">
    <source>
        <dbReference type="SAM" id="MobiDB-lite"/>
    </source>
</evidence>
<evidence type="ECO:0000313" key="3">
    <source>
        <dbReference type="Proteomes" id="UP001497392"/>
    </source>
</evidence>
<dbReference type="Proteomes" id="UP001497392">
    <property type="component" value="Unassembled WGS sequence"/>
</dbReference>
<evidence type="ECO:0000313" key="2">
    <source>
        <dbReference type="EMBL" id="CAL5222341.1"/>
    </source>
</evidence>
<dbReference type="EMBL" id="CAXHTA020000007">
    <property type="protein sequence ID" value="CAL5222341.1"/>
    <property type="molecule type" value="Genomic_DNA"/>
</dbReference>
<reference evidence="2 3" key="1">
    <citation type="submission" date="2024-06" db="EMBL/GenBank/DDBJ databases">
        <authorList>
            <person name="Kraege A."/>
            <person name="Thomma B."/>
        </authorList>
    </citation>
    <scope>NUCLEOTIDE SEQUENCE [LARGE SCALE GENOMIC DNA]</scope>
</reference>
<dbReference type="InterPro" id="IPR038076">
    <property type="entry name" value="MgtE_N_sf"/>
</dbReference>
<dbReference type="SUPFAM" id="SSF158791">
    <property type="entry name" value="MgtE N-terminal domain-like"/>
    <property type="match status" value="2"/>
</dbReference>
<organism evidence="2 3">
    <name type="scientific">Coccomyxa viridis</name>
    <dbReference type="NCBI Taxonomy" id="1274662"/>
    <lineage>
        <taxon>Eukaryota</taxon>
        <taxon>Viridiplantae</taxon>
        <taxon>Chlorophyta</taxon>
        <taxon>core chlorophytes</taxon>
        <taxon>Trebouxiophyceae</taxon>
        <taxon>Trebouxiophyceae incertae sedis</taxon>
        <taxon>Coccomyxaceae</taxon>
        <taxon>Coccomyxa</taxon>
    </lineage>
</organism>
<sequence length="1006" mass="108073">MALSTERHSGWMAKLEKAGRLHKTFTRSHLALRSPRSGRTRRAQLKGTRKVYSSKEHVSNVLTGERLSQLSDQCMRDTELVYTKSKAHDHKTMLLVAMPACSAATVETPASVEVSGNRRMLMVLPSTLTGQREDALEAERMLADIASRPADAASRTAAWRQRMLEKACRPALGDLGHVPPAEHEDSFTHDEDIFLRRQAQSKAALPSHGGAHGRHSDDSRLKTVAWDMHCIGGMLAGTSMVMAELVRQAEGACAESGHVLAATWNLHLGLADAMTEVLRQANAQQADDILRLQADSLQLQAVVAENTRLQSEITILHKIDKTARRQLAVMRWQHARAVLACEHKQSLMKLPAAKAHTTLQQVELLQATATARACALFRRDRAQADQQRSQAGNSSGGANPGSRFAHIVEDTMVGSASLLQSLAGDAEKAASMLHTLAPEARAMVLSSLAPAERTELLRGMSDEEAAICLAAMSLNTRTAVVADLAAADASLVACALACVWNSPSLAGRWLGSMGSQGAARELLENTDLKQQRQALIQMKPHRAAALLEDMQQHDREGILAGMLPDATARMLAIMPRAMAIDALQTLIPPIAQQVLACFGVSDKSALLDHMSVGETMHLIHSWSPFKQKELLQAMPASTAAEATLQLLLQSSHKWVYKAPLRAQPRPTNTVLLLEHEAAAGLEGIAEDDVSGAAEVVEPPDNIPDETLDEDFDEEEVAEQTAAARHEAELAAASAAGLAFEDKLKLLTALQPGSLAALVGVLPRQEAASLLAHVPPLLLEQALDCMDLPLKEALSEAVNSVPLPGSLRRSSLRSMLRSSIPQQRPQTAASQASMDSHLRRGSMASSVGSRAPRKTTLRLPRDSDVRNMDRTSMASLTSVPNSATADKELGAKAGARKSARSSVGPRQSAATALSEAGAHPARGASEARTSNVKPVRSFVGSRRSMAALRPDPEVAVIDKSTNSKLGTRRPAKSSVGPRQSAAALTSSVDRTWEMGKSRLLRSLLSQQ</sequence>
<proteinExistence type="predicted"/>
<feature type="compositionally biased region" description="Polar residues" evidence="1">
    <location>
        <begin position="869"/>
        <end position="883"/>
    </location>
</feature>
<feature type="compositionally biased region" description="Basic and acidic residues" evidence="1">
    <location>
        <begin position="858"/>
        <end position="868"/>
    </location>
</feature>
<comment type="caution">
    <text evidence="2">The sequence shown here is derived from an EMBL/GenBank/DDBJ whole genome shotgun (WGS) entry which is preliminary data.</text>
</comment>